<evidence type="ECO:0000313" key="1">
    <source>
        <dbReference type="EMBL" id="KAJ0175739.1"/>
    </source>
</evidence>
<keyword evidence="2" id="KW-1185">Reference proteome</keyword>
<protein>
    <submittedName>
        <fullName evidence="1">Uncharacterized protein</fullName>
    </submittedName>
</protein>
<comment type="caution">
    <text evidence="1">The sequence shown here is derived from an EMBL/GenBank/DDBJ whole genome shotgun (WGS) entry which is preliminary data.</text>
</comment>
<gene>
    <name evidence="1" type="ORF">K1T71_008898</name>
</gene>
<organism evidence="1 2">
    <name type="scientific">Dendrolimus kikuchii</name>
    <dbReference type="NCBI Taxonomy" id="765133"/>
    <lineage>
        <taxon>Eukaryota</taxon>
        <taxon>Metazoa</taxon>
        <taxon>Ecdysozoa</taxon>
        <taxon>Arthropoda</taxon>
        <taxon>Hexapoda</taxon>
        <taxon>Insecta</taxon>
        <taxon>Pterygota</taxon>
        <taxon>Neoptera</taxon>
        <taxon>Endopterygota</taxon>
        <taxon>Lepidoptera</taxon>
        <taxon>Glossata</taxon>
        <taxon>Ditrysia</taxon>
        <taxon>Bombycoidea</taxon>
        <taxon>Lasiocampidae</taxon>
        <taxon>Dendrolimus</taxon>
    </lineage>
</organism>
<proteinExistence type="predicted"/>
<sequence>MSPPRRASPPALRPVINTSMASSRMQEAPIEEPTHKYLTPTLASITESLSLLGLSPETLAMSLGESLADRYLATLRPKPVERPVMQLGGCGIPRRTPLTEQSSHLQLFSNDFIDYLNQIAFIANFYFLPPKWHFDRVRTLLVLEMPC</sequence>
<dbReference type="EMBL" id="CM034401">
    <property type="protein sequence ID" value="KAJ0175739.1"/>
    <property type="molecule type" value="Genomic_DNA"/>
</dbReference>
<accession>A0ACC1CVJ2</accession>
<evidence type="ECO:0000313" key="2">
    <source>
        <dbReference type="Proteomes" id="UP000824533"/>
    </source>
</evidence>
<dbReference type="Proteomes" id="UP000824533">
    <property type="component" value="Linkage Group LG15"/>
</dbReference>
<reference evidence="1 2" key="1">
    <citation type="journal article" date="2021" name="Front. Genet.">
        <title>Chromosome-Level Genome Assembly Reveals Significant Gene Expansion in the Toll and IMD Signaling Pathways of Dendrolimus kikuchii.</title>
        <authorList>
            <person name="Zhou J."/>
            <person name="Wu P."/>
            <person name="Xiong Z."/>
            <person name="Liu N."/>
            <person name="Zhao N."/>
            <person name="Ji M."/>
            <person name="Qiu Y."/>
            <person name="Yang B."/>
        </authorList>
    </citation>
    <scope>NUCLEOTIDE SEQUENCE [LARGE SCALE GENOMIC DNA]</scope>
    <source>
        <strain evidence="1">Ann1</strain>
    </source>
</reference>
<name>A0ACC1CVJ2_9NEOP</name>